<evidence type="ECO:0000313" key="2">
    <source>
        <dbReference type="Proteomes" id="UP001165064"/>
    </source>
</evidence>
<gene>
    <name evidence="1" type="ORF">Amon02_001117400</name>
</gene>
<organism evidence="1 2">
    <name type="scientific">Ambrosiozyma monospora</name>
    <name type="common">Yeast</name>
    <name type="synonym">Endomycopsis monosporus</name>
    <dbReference type="NCBI Taxonomy" id="43982"/>
    <lineage>
        <taxon>Eukaryota</taxon>
        <taxon>Fungi</taxon>
        <taxon>Dikarya</taxon>
        <taxon>Ascomycota</taxon>
        <taxon>Saccharomycotina</taxon>
        <taxon>Pichiomycetes</taxon>
        <taxon>Pichiales</taxon>
        <taxon>Pichiaceae</taxon>
        <taxon>Ambrosiozyma</taxon>
    </lineage>
</organism>
<evidence type="ECO:0000313" key="1">
    <source>
        <dbReference type="EMBL" id="GMF01138.1"/>
    </source>
</evidence>
<dbReference type="EMBL" id="BSXS01011718">
    <property type="protein sequence ID" value="GMF01138.1"/>
    <property type="molecule type" value="Genomic_DNA"/>
</dbReference>
<reference evidence="1" key="1">
    <citation type="submission" date="2023-04" db="EMBL/GenBank/DDBJ databases">
        <title>Ambrosiozyma monospora NBRC 10751.</title>
        <authorList>
            <person name="Ichikawa N."/>
            <person name="Sato H."/>
            <person name="Tonouchi N."/>
        </authorList>
    </citation>
    <scope>NUCLEOTIDE SEQUENCE</scope>
    <source>
        <strain evidence="1">NBRC 10751</strain>
    </source>
</reference>
<proteinExistence type="predicted"/>
<name>A0ACB5U3Z8_AMBMO</name>
<accession>A0ACB5U3Z8</accession>
<protein>
    <submittedName>
        <fullName evidence="1">Unnamed protein product</fullName>
    </submittedName>
</protein>
<comment type="caution">
    <text evidence="1">The sequence shown here is derived from an EMBL/GenBank/DDBJ whole genome shotgun (WGS) entry which is preliminary data.</text>
</comment>
<sequence>MVPLADTLNANTTLFNATLKYTNHKLSMTATKHIPAGSQIYNIYGDLPNSEILRKYGYIELPNSQHEFAEIPIELVKQHYMNFPLSKETKHIETLQKLNASQKLVDGVLELIEESEFLDMTLVDCEGSIVIESYEVFKDGEVLLELTILITVFATLFRAFQSDFKWLKKLLRGVGKEGSEFEVFVNRTIMKCYQLIEDGKLNRGALDDLHAVLKARLEQYPEEIVSGGFELPEQYGDFGRDQLAKIVLKNEVDVLKFALDGGFPFGGG</sequence>
<keyword evidence="2" id="KW-1185">Reference proteome</keyword>
<dbReference type="Proteomes" id="UP001165064">
    <property type="component" value="Unassembled WGS sequence"/>
</dbReference>